<dbReference type="Proteomes" id="UP001162992">
    <property type="component" value="Chromosome 12"/>
</dbReference>
<comment type="caution">
    <text evidence="1">The sequence shown here is derived from an EMBL/GenBank/DDBJ whole genome shotgun (WGS) entry which is preliminary data.</text>
</comment>
<dbReference type="EMBL" id="CM055103">
    <property type="protein sequence ID" value="KAJ7535798.1"/>
    <property type="molecule type" value="Genomic_DNA"/>
</dbReference>
<sequence>MGGQGMRWRVGLVVVISVALAGIGITGFLKPLPNSCIMTYMYPTYIPVPGPPEVRSDKYGLYLYHEGWRKIDFQLHLRKLSGVPVLFIPGNGGSYKQVRSVAAESDRAFNGGPLEESFYQEASFTLEEAGIDTHGPGERGATNFQMGELLANTDVQGQYPNHLDWFAVDLEGEHSAMDGRILEEHTDYVVLAIHRILDQYKESFEARSKQIKETGEILPTSVILVGHSMGGFVARAAVVHSKLRAGAVKTILTLSSPHSLPPIALQPSLGHFFSRVNDAWRRGYRTSKTRSGRIKSSSKALLSDVVVVSIFGGIHDYQVRSRMASLDGIVPPTNGLTIGAPEMLNVWLSSEHQSILWCNQLVVQVAHTLLHLVDRTSAQPFASAQTRLALFVTKFRSALSQTFGWLPSMNSNELENVHRLPVEAEVGRGRKEEFFAHKILQAQDDDQLQEEAELAARHASSILLDVRDRQRNGQFFCQKSNKWEIDSQEKDLYINTPTVTVLAMDGRRRWLDIKKLAVNRKKHFILVTNLSPCSGVRVHLWPEKEKTQPNIDRAVSRRTLEVTTKMVQLPAGPAPRQIEPGGQTEQAPPSGLLLLSPKELHGFRFITISVAPRPTVSGRPPPATSMAVGQFFNPKDGSYKFDSSWLLSSVYKKRELSLSEEHPLVVNFSIPLSLGTVPLVLEVETSSCGISDSQMQQAGDKERAGFCKLRCFPPLALAWDPYAGLEIFPNLHNETIVLDSSPATWSSYGSEKSTILLLVDPHCAYTVSMEVSLLKAANRFILTYGLQIAGFTVAVILFALMRQARAAELNLPLPSVLACTEMNLIFPLPFTTLAVGPLLLFLLYVLTWEEPGPSFWSLVVVSLICYVFANGIVALLAIGTLLVFHSAASFQVFLKFRWQTWLEAYNSNAAHGFVSRLSTCSNLQIVRTVRGKPRVAVGVISSFLVFFVHPGVGLVILLCYHAWSCYISLYSYRHKKGMAAINKKKGSEEVQDPMMESSKGATLTERKCSYIDVQLELFKVQQGLLLLHFTAAAMLVPSLIAWAQRPAIDKNMPWFYDSIFAFGIIVHGLYEGHPDATISVLSLPIVSQLTSAGLSSIYGVAGLYCYFSGIVLSPYRSFYALAVVGFLTTSLRLKEKIRLKGDPTAKRWHFHKHS</sequence>
<gene>
    <name evidence="1" type="ORF">O6H91_12G046400</name>
</gene>
<name>A0ACC2C172_DIPCM</name>
<accession>A0ACC2C172</accession>
<keyword evidence="2" id="KW-1185">Reference proteome</keyword>
<organism evidence="1 2">
    <name type="scientific">Diphasiastrum complanatum</name>
    <name type="common">Issler's clubmoss</name>
    <name type="synonym">Lycopodium complanatum</name>
    <dbReference type="NCBI Taxonomy" id="34168"/>
    <lineage>
        <taxon>Eukaryota</taxon>
        <taxon>Viridiplantae</taxon>
        <taxon>Streptophyta</taxon>
        <taxon>Embryophyta</taxon>
        <taxon>Tracheophyta</taxon>
        <taxon>Lycopodiopsida</taxon>
        <taxon>Lycopodiales</taxon>
        <taxon>Lycopodiaceae</taxon>
        <taxon>Lycopodioideae</taxon>
        <taxon>Diphasiastrum</taxon>
    </lineage>
</organism>
<proteinExistence type="predicted"/>
<evidence type="ECO:0000313" key="1">
    <source>
        <dbReference type="EMBL" id="KAJ7535798.1"/>
    </source>
</evidence>
<evidence type="ECO:0000313" key="2">
    <source>
        <dbReference type="Proteomes" id="UP001162992"/>
    </source>
</evidence>
<protein>
    <submittedName>
        <fullName evidence="1">Uncharacterized protein</fullName>
    </submittedName>
</protein>
<reference evidence="2" key="1">
    <citation type="journal article" date="2024" name="Proc. Natl. Acad. Sci. U.S.A.">
        <title>Extraordinary preservation of gene collinearity over three hundred million years revealed in homosporous lycophytes.</title>
        <authorList>
            <person name="Li C."/>
            <person name="Wickell D."/>
            <person name="Kuo L.Y."/>
            <person name="Chen X."/>
            <person name="Nie B."/>
            <person name="Liao X."/>
            <person name="Peng D."/>
            <person name="Ji J."/>
            <person name="Jenkins J."/>
            <person name="Williams M."/>
            <person name="Shu S."/>
            <person name="Plott C."/>
            <person name="Barry K."/>
            <person name="Rajasekar S."/>
            <person name="Grimwood J."/>
            <person name="Han X."/>
            <person name="Sun S."/>
            <person name="Hou Z."/>
            <person name="He W."/>
            <person name="Dai G."/>
            <person name="Sun C."/>
            <person name="Schmutz J."/>
            <person name="Leebens-Mack J.H."/>
            <person name="Li F.W."/>
            <person name="Wang L."/>
        </authorList>
    </citation>
    <scope>NUCLEOTIDE SEQUENCE [LARGE SCALE GENOMIC DNA]</scope>
    <source>
        <strain evidence="2">cv. PW_Plant_1</strain>
    </source>
</reference>